<keyword evidence="3" id="KW-1185">Reference proteome</keyword>
<dbReference type="RefSeq" id="WP_345883044.1">
    <property type="nucleotide sequence ID" value="NZ_JBDFRB010000002.1"/>
</dbReference>
<name>A0ABU9X082_9MICC</name>
<feature type="transmembrane region" description="Helical" evidence="1">
    <location>
        <begin position="111"/>
        <end position="128"/>
    </location>
</feature>
<evidence type="ECO:0000313" key="3">
    <source>
        <dbReference type="Proteomes" id="UP001422074"/>
    </source>
</evidence>
<reference evidence="2 3" key="1">
    <citation type="submission" date="2024-05" db="EMBL/GenBank/DDBJ databases">
        <title>Sinomonas sp. nov., isolated from a waste landfill.</title>
        <authorList>
            <person name="Zhao Y."/>
        </authorList>
    </citation>
    <scope>NUCLEOTIDE SEQUENCE [LARGE SCALE GENOMIC DNA]</scope>
    <source>
        <strain evidence="2 3">CCTCC AB2014300</strain>
    </source>
</reference>
<gene>
    <name evidence="2" type="ORF">ABCQ75_03055</name>
</gene>
<feature type="transmembrane region" description="Helical" evidence="1">
    <location>
        <begin position="57"/>
        <end position="80"/>
    </location>
</feature>
<feature type="transmembrane region" description="Helical" evidence="1">
    <location>
        <begin position="87"/>
        <end position="105"/>
    </location>
</feature>
<feature type="transmembrane region" description="Helical" evidence="1">
    <location>
        <begin position="21"/>
        <end position="45"/>
    </location>
</feature>
<keyword evidence="1" id="KW-0472">Membrane</keyword>
<comment type="caution">
    <text evidence="2">The sequence shown here is derived from an EMBL/GenBank/DDBJ whole genome shotgun (WGS) entry which is preliminary data.</text>
</comment>
<dbReference type="EMBL" id="JBDFRB010000002">
    <property type="protein sequence ID" value="MEN2743518.1"/>
    <property type="molecule type" value="Genomic_DNA"/>
</dbReference>
<proteinExistence type="predicted"/>
<protein>
    <recommendedName>
        <fullName evidence="4">Integral membrane protein</fullName>
    </recommendedName>
</protein>
<sequence>MPTPSDPRGSSPSPTRRPWTLAALVAIVGSEAIVLVGLAAAYAVGLSAGQARVSPGGALFTLVLLAAFGAWLAAAAVFLWRGYRWPRAAALVAQLFALVIGGPALTGGFPLYGVLILVPAVAAAFLLFERRVLAATQRSAGHPRADRTEGAGER</sequence>
<organism evidence="2 3">
    <name type="scientific">Sinomonas halotolerans</name>
    <dbReference type="NCBI Taxonomy" id="1644133"/>
    <lineage>
        <taxon>Bacteria</taxon>
        <taxon>Bacillati</taxon>
        <taxon>Actinomycetota</taxon>
        <taxon>Actinomycetes</taxon>
        <taxon>Micrococcales</taxon>
        <taxon>Micrococcaceae</taxon>
        <taxon>Sinomonas</taxon>
    </lineage>
</organism>
<evidence type="ECO:0008006" key="4">
    <source>
        <dbReference type="Google" id="ProtNLM"/>
    </source>
</evidence>
<accession>A0ABU9X082</accession>
<evidence type="ECO:0000313" key="2">
    <source>
        <dbReference type="EMBL" id="MEN2743518.1"/>
    </source>
</evidence>
<keyword evidence="1" id="KW-1133">Transmembrane helix</keyword>
<keyword evidence="1" id="KW-0812">Transmembrane</keyword>
<evidence type="ECO:0000256" key="1">
    <source>
        <dbReference type="SAM" id="Phobius"/>
    </source>
</evidence>
<dbReference type="Proteomes" id="UP001422074">
    <property type="component" value="Unassembled WGS sequence"/>
</dbReference>